<dbReference type="Pfam" id="PF02826">
    <property type="entry name" value="2-Hacid_dh_C"/>
    <property type="match status" value="1"/>
</dbReference>
<feature type="domain" description="D-isomer specific 2-hydroxyacid dehydrogenase NAD-binding" evidence="6">
    <location>
        <begin position="122"/>
        <end position="293"/>
    </location>
</feature>
<dbReference type="PANTHER" id="PTHR43761:SF1">
    <property type="entry name" value="D-ISOMER SPECIFIC 2-HYDROXYACID DEHYDROGENASE CATALYTIC DOMAIN-CONTAINING PROTEIN-RELATED"/>
    <property type="match status" value="1"/>
</dbReference>
<gene>
    <name evidence="7" type="ORF">CCMP2556_LOCUS39523</name>
</gene>
<dbReference type="InterPro" id="IPR050418">
    <property type="entry name" value="D-iso_2-hydroxyacid_DH_PdxB"/>
</dbReference>
<dbReference type="SUPFAM" id="SSF52283">
    <property type="entry name" value="Formate/glycerate dehydrogenase catalytic domain-like"/>
    <property type="match status" value="1"/>
</dbReference>
<evidence type="ECO:0000259" key="6">
    <source>
        <dbReference type="Pfam" id="PF02826"/>
    </source>
</evidence>
<sequence length="325" mass="35223">MASGGYSTEKKAKVVLINAERLDFDHKLDLSKLSEIADVTRFESDASPEEILERVQGQDIVISKEIPIPGSIIAKFPPSVRLIQEAGTGFNNVDLPAAKAKNVMVCNCPAYSSDAVAHLVFTLILNFSCSLVPQMRMLQKGNRDNFTKSLQVPHFELQGKILGLIGGSGGIGSQVAALAEAIGMKVVITSRSPKPNALPLEELLETSDFVSLHCPLNAETKHLINKDTLKLMKPTAYLINTGRGSLIKEPDLIEALEQKAIAGAGLDVQETEPPPEDSPLYTLENVILTPHIGWKRLETRQRLMDIVAANLTAFLAGKPVNVVQS</sequence>
<dbReference type="Gene3D" id="3.40.50.720">
    <property type="entry name" value="NAD(P)-binding Rossmann-like Domain"/>
    <property type="match status" value="2"/>
</dbReference>
<dbReference type="InterPro" id="IPR036291">
    <property type="entry name" value="NAD(P)-bd_dom_sf"/>
</dbReference>
<evidence type="ECO:0000256" key="3">
    <source>
        <dbReference type="ARBA" id="ARBA00023027"/>
    </source>
</evidence>
<evidence type="ECO:0008006" key="9">
    <source>
        <dbReference type="Google" id="ProtNLM"/>
    </source>
</evidence>
<dbReference type="SUPFAM" id="SSF51735">
    <property type="entry name" value="NAD(P)-binding Rossmann-fold domains"/>
    <property type="match status" value="1"/>
</dbReference>
<dbReference type="InterPro" id="IPR006139">
    <property type="entry name" value="D-isomer_2_OHA_DH_cat_dom"/>
</dbReference>
<feature type="domain" description="D-isomer specific 2-hydroxyacid dehydrogenase catalytic" evidence="5">
    <location>
        <begin position="38"/>
        <end position="321"/>
    </location>
</feature>
<dbReference type="Proteomes" id="UP001642484">
    <property type="component" value="Unassembled WGS sequence"/>
</dbReference>
<comment type="caution">
    <text evidence="7">The sequence shown here is derived from an EMBL/GenBank/DDBJ whole genome shotgun (WGS) entry which is preliminary data.</text>
</comment>
<accession>A0ABP0PYF6</accession>
<dbReference type="InterPro" id="IPR029753">
    <property type="entry name" value="D-isomer_DH_CS"/>
</dbReference>
<keyword evidence="3" id="KW-0520">NAD</keyword>
<protein>
    <recommendedName>
        <fullName evidence="9">Glycerate dehydrogenase</fullName>
    </recommendedName>
</protein>
<dbReference type="Pfam" id="PF00389">
    <property type="entry name" value="2-Hacid_dh"/>
    <property type="match status" value="1"/>
</dbReference>
<evidence type="ECO:0000313" key="8">
    <source>
        <dbReference type="Proteomes" id="UP001642484"/>
    </source>
</evidence>
<evidence type="ECO:0000313" key="7">
    <source>
        <dbReference type="EMBL" id="CAK9080496.1"/>
    </source>
</evidence>
<evidence type="ECO:0000256" key="1">
    <source>
        <dbReference type="ARBA" id="ARBA00005854"/>
    </source>
</evidence>
<dbReference type="PANTHER" id="PTHR43761">
    <property type="entry name" value="D-ISOMER SPECIFIC 2-HYDROXYACID DEHYDROGENASE FAMILY PROTEIN (AFU_ORTHOLOGUE AFUA_1G13630)"/>
    <property type="match status" value="1"/>
</dbReference>
<evidence type="ECO:0000259" key="5">
    <source>
        <dbReference type="Pfam" id="PF00389"/>
    </source>
</evidence>
<organism evidence="7 8">
    <name type="scientific">Durusdinium trenchii</name>
    <dbReference type="NCBI Taxonomy" id="1381693"/>
    <lineage>
        <taxon>Eukaryota</taxon>
        <taxon>Sar</taxon>
        <taxon>Alveolata</taxon>
        <taxon>Dinophyceae</taxon>
        <taxon>Suessiales</taxon>
        <taxon>Symbiodiniaceae</taxon>
        <taxon>Durusdinium</taxon>
    </lineage>
</organism>
<evidence type="ECO:0000256" key="4">
    <source>
        <dbReference type="RuleBase" id="RU003719"/>
    </source>
</evidence>
<dbReference type="InterPro" id="IPR006140">
    <property type="entry name" value="D-isomer_DH_NAD-bd"/>
</dbReference>
<name>A0ABP0PYF6_9DINO</name>
<dbReference type="PROSITE" id="PS00670">
    <property type="entry name" value="D_2_HYDROXYACID_DH_2"/>
    <property type="match status" value="1"/>
</dbReference>
<keyword evidence="2 4" id="KW-0560">Oxidoreductase</keyword>
<proteinExistence type="inferred from homology"/>
<comment type="similarity">
    <text evidence="1 4">Belongs to the D-isomer specific 2-hydroxyacid dehydrogenase family.</text>
</comment>
<reference evidence="7 8" key="1">
    <citation type="submission" date="2024-02" db="EMBL/GenBank/DDBJ databases">
        <authorList>
            <person name="Chen Y."/>
            <person name="Shah S."/>
            <person name="Dougan E. K."/>
            <person name="Thang M."/>
            <person name="Chan C."/>
        </authorList>
    </citation>
    <scope>NUCLEOTIDE SEQUENCE [LARGE SCALE GENOMIC DNA]</scope>
</reference>
<keyword evidence="8" id="KW-1185">Reference proteome</keyword>
<evidence type="ECO:0000256" key="2">
    <source>
        <dbReference type="ARBA" id="ARBA00023002"/>
    </source>
</evidence>
<dbReference type="EMBL" id="CAXAMN010023740">
    <property type="protein sequence ID" value="CAK9080496.1"/>
    <property type="molecule type" value="Genomic_DNA"/>
</dbReference>